<dbReference type="WBParaSite" id="ACRNAN_scaffold13618.g30874.t1">
    <property type="protein sequence ID" value="ACRNAN_scaffold13618.g30874.t1"/>
    <property type="gene ID" value="ACRNAN_scaffold13618.g30874"/>
</dbReference>
<accession>A0A914CRD0</accession>
<proteinExistence type="predicted"/>
<protein>
    <submittedName>
        <fullName evidence="2">Uncharacterized protein</fullName>
    </submittedName>
</protein>
<dbReference type="Proteomes" id="UP000887540">
    <property type="component" value="Unplaced"/>
</dbReference>
<sequence>MFIFMSSRILQKLDKFMILEMLINVAVKHAKELYFIWMQDWEWPDDVDNGIVTPQDYAVADLMGATWTY</sequence>
<keyword evidence="1" id="KW-1185">Reference proteome</keyword>
<name>A0A914CRD0_9BILA</name>
<organism evidence="1 2">
    <name type="scientific">Acrobeloides nanus</name>
    <dbReference type="NCBI Taxonomy" id="290746"/>
    <lineage>
        <taxon>Eukaryota</taxon>
        <taxon>Metazoa</taxon>
        <taxon>Ecdysozoa</taxon>
        <taxon>Nematoda</taxon>
        <taxon>Chromadorea</taxon>
        <taxon>Rhabditida</taxon>
        <taxon>Tylenchina</taxon>
        <taxon>Cephalobomorpha</taxon>
        <taxon>Cephaloboidea</taxon>
        <taxon>Cephalobidae</taxon>
        <taxon>Acrobeloides</taxon>
    </lineage>
</organism>
<evidence type="ECO:0000313" key="1">
    <source>
        <dbReference type="Proteomes" id="UP000887540"/>
    </source>
</evidence>
<reference evidence="2" key="1">
    <citation type="submission" date="2022-11" db="UniProtKB">
        <authorList>
            <consortium name="WormBaseParasite"/>
        </authorList>
    </citation>
    <scope>IDENTIFICATION</scope>
</reference>
<evidence type="ECO:0000313" key="2">
    <source>
        <dbReference type="WBParaSite" id="ACRNAN_scaffold13618.g30874.t1"/>
    </source>
</evidence>
<dbReference type="AlphaFoldDB" id="A0A914CRD0"/>